<dbReference type="Pfam" id="PF02504">
    <property type="entry name" value="FA_synthesis"/>
    <property type="match status" value="1"/>
</dbReference>
<dbReference type="HAMAP" id="MF_00019">
    <property type="entry name" value="PlsX"/>
    <property type="match status" value="1"/>
</dbReference>
<dbReference type="RefSeq" id="WP_145187558.1">
    <property type="nucleotide sequence ID" value="NZ_CP036290.1"/>
</dbReference>
<evidence type="ECO:0000313" key="11">
    <source>
        <dbReference type="EMBL" id="QDU85006.1"/>
    </source>
</evidence>
<evidence type="ECO:0000256" key="8">
    <source>
        <dbReference type="ARBA" id="ARBA00024069"/>
    </source>
</evidence>
<name>A0A518D0J0_9BACT</name>
<gene>
    <name evidence="10 11" type="primary">plsX</name>
    <name evidence="11" type="ORF">Pla163_21270</name>
</gene>
<dbReference type="UniPathway" id="UPA00085"/>
<reference evidence="11 12" key="1">
    <citation type="submission" date="2019-02" db="EMBL/GenBank/DDBJ databases">
        <title>Deep-cultivation of Planctomycetes and their phenomic and genomic characterization uncovers novel biology.</title>
        <authorList>
            <person name="Wiegand S."/>
            <person name="Jogler M."/>
            <person name="Boedeker C."/>
            <person name="Pinto D."/>
            <person name="Vollmers J."/>
            <person name="Rivas-Marin E."/>
            <person name="Kohn T."/>
            <person name="Peeters S.H."/>
            <person name="Heuer A."/>
            <person name="Rast P."/>
            <person name="Oberbeckmann S."/>
            <person name="Bunk B."/>
            <person name="Jeske O."/>
            <person name="Meyerdierks A."/>
            <person name="Storesund J.E."/>
            <person name="Kallscheuer N."/>
            <person name="Luecker S."/>
            <person name="Lage O.M."/>
            <person name="Pohl T."/>
            <person name="Merkel B.J."/>
            <person name="Hornburger P."/>
            <person name="Mueller R.-W."/>
            <person name="Bruemmer F."/>
            <person name="Labrenz M."/>
            <person name="Spormann A.M."/>
            <person name="Op den Camp H."/>
            <person name="Overmann J."/>
            <person name="Amann R."/>
            <person name="Jetten M.S.M."/>
            <person name="Mascher T."/>
            <person name="Medema M.H."/>
            <person name="Devos D.P."/>
            <person name="Kaster A.-K."/>
            <person name="Ovreas L."/>
            <person name="Rohde M."/>
            <person name="Galperin M.Y."/>
            <person name="Jogler C."/>
        </authorList>
    </citation>
    <scope>NUCLEOTIDE SEQUENCE [LARGE SCALE GENOMIC DNA]</scope>
    <source>
        <strain evidence="11 12">Pla163</strain>
    </source>
</reference>
<dbReference type="GO" id="GO:0006633">
    <property type="term" value="P:fatty acid biosynthetic process"/>
    <property type="evidence" value="ECO:0007669"/>
    <property type="project" value="UniProtKB-UniRule"/>
</dbReference>
<evidence type="ECO:0000256" key="10">
    <source>
        <dbReference type="HAMAP-Rule" id="MF_00019"/>
    </source>
</evidence>
<organism evidence="11 12">
    <name type="scientific">Rohdeia mirabilis</name>
    <dbReference type="NCBI Taxonomy" id="2528008"/>
    <lineage>
        <taxon>Bacteria</taxon>
        <taxon>Pseudomonadati</taxon>
        <taxon>Planctomycetota</taxon>
        <taxon>Planctomycetia</taxon>
        <taxon>Planctomycetia incertae sedis</taxon>
        <taxon>Rohdeia</taxon>
    </lineage>
</organism>
<dbReference type="PANTHER" id="PTHR30100">
    <property type="entry name" value="FATTY ACID/PHOSPHOLIPID SYNTHESIS PROTEIN PLSX"/>
    <property type="match status" value="1"/>
</dbReference>
<dbReference type="GO" id="GO:0043811">
    <property type="term" value="F:phosphate:acyl-[acyl carrier protein] acyltransferase activity"/>
    <property type="evidence" value="ECO:0007669"/>
    <property type="project" value="UniProtKB-UniRule"/>
</dbReference>
<keyword evidence="4 10" id="KW-0808">Transferase</keyword>
<evidence type="ECO:0000256" key="5">
    <source>
        <dbReference type="ARBA" id="ARBA00023098"/>
    </source>
</evidence>
<evidence type="ECO:0000256" key="1">
    <source>
        <dbReference type="ARBA" id="ARBA00001232"/>
    </source>
</evidence>
<keyword evidence="3 10" id="KW-0444">Lipid biosynthesis</keyword>
<dbReference type="Proteomes" id="UP000319342">
    <property type="component" value="Chromosome"/>
</dbReference>
<dbReference type="OrthoDB" id="9806408at2"/>
<keyword evidence="11" id="KW-0012">Acyltransferase</keyword>
<dbReference type="NCBIfam" id="TIGR00182">
    <property type="entry name" value="plsX"/>
    <property type="match status" value="1"/>
</dbReference>
<comment type="catalytic activity">
    <reaction evidence="1 10">
        <text>a fatty acyl-[ACP] + phosphate = an acyl phosphate + holo-[ACP]</text>
        <dbReference type="Rhea" id="RHEA:42292"/>
        <dbReference type="Rhea" id="RHEA-COMP:9685"/>
        <dbReference type="Rhea" id="RHEA-COMP:14125"/>
        <dbReference type="ChEBI" id="CHEBI:43474"/>
        <dbReference type="ChEBI" id="CHEBI:59918"/>
        <dbReference type="ChEBI" id="CHEBI:64479"/>
        <dbReference type="ChEBI" id="CHEBI:138651"/>
        <dbReference type="EC" id="2.3.1.274"/>
    </reaction>
</comment>
<proteinExistence type="inferred from homology"/>
<evidence type="ECO:0000256" key="7">
    <source>
        <dbReference type="ARBA" id="ARBA00023264"/>
    </source>
</evidence>
<dbReference type="AlphaFoldDB" id="A0A518D0J0"/>
<dbReference type="EC" id="2.3.1.274" evidence="8 10"/>
<comment type="subunit">
    <text evidence="9 10">Homodimer. Probably interacts with PlsY.</text>
</comment>
<dbReference type="InterPro" id="IPR003664">
    <property type="entry name" value="FA_synthesis"/>
</dbReference>
<comment type="pathway">
    <text evidence="10">Lipid metabolism; phospholipid metabolism.</text>
</comment>
<evidence type="ECO:0000256" key="6">
    <source>
        <dbReference type="ARBA" id="ARBA00023209"/>
    </source>
</evidence>
<sequence>MEHRIALDAMGGDDAPGAVVAGALDACRSQDSNGRAPLDPASILLVGRPDAIEAELTARGGNPGFQILPASEVIGMDESPAQALRAKRDSSIVVGVGAVRQGAASAFVSMGNTGACVGAATLVLGTLEGVQRPGIFVTLDLTGAPMTFADMGANVAPKPEHLVQYALMGTVYSQGCLGCAEPRVGLLNIGEEATKGTEMVKQAHELLSASKLRFRGNVEGSELFDHPVDVVISDGFTGNVVLKLMEGLAAHLLRAFGRQLVERGAPWADDVIRAIRAKTDYSEYGGALLLGVKGTVVVGHGRSDARAVANALHVAHRAMEARINDRIVEGLAGVAVS</sequence>
<keyword evidence="12" id="KW-1185">Reference proteome</keyword>
<keyword evidence="2 10" id="KW-0963">Cytoplasm</keyword>
<keyword evidence="7 10" id="KW-1208">Phospholipid metabolism</keyword>
<dbReference type="InterPro" id="IPR012281">
    <property type="entry name" value="Phospholipid_synth_PlsX-like"/>
</dbReference>
<evidence type="ECO:0000313" key="12">
    <source>
        <dbReference type="Proteomes" id="UP000319342"/>
    </source>
</evidence>
<dbReference type="SUPFAM" id="SSF53659">
    <property type="entry name" value="Isocitrate/Isopropylmalate dehydrogenase-like"/>
    <property type="match status" value="1"/>
</dbReference>
<evidence type="ECO:0000256" key="3">
    <source>
        <dbReference type="ARBA" id="ARBA00022516"/>
    </source>
</evidence>
<dbReference type="GO" id="GO:0005737">
    <property type="term" value="C:cytoplasm"/>
    <property type="evidence" value="ECO:0007669"/>
    <property type="project" value="UniProtKB-SubCell"/>
</dbReference>
<dbReference type="Gene3D" id="3.40.718.10">
    <property type="entry name" value="Isopropylmalate Dehydrogenase"/>
    <property type="match status" value="1"/>
</dbReference>
<evidence type="ECO:0000256" key="9">
    <source>
        <dbReference type="ARBA" id="ARBA00046608"/>
    </source>
</evidence>
<dbReference type="PANTHER" id="PTHR30100:SF1">
    <property type="entry name" value="PHOSPHATE ACYLTRANSFERASE"/>
    <property type="match status" value="1"/>
</dbReference>
<comment type="function">
    <text evidence="10">Catalyzes the reversible formation of acyl-phosphate (acyl-PO(4)) from acyl-[acyl-carrier-protein] (acyl-ACP). This enzyme utilizes acyl-ACP as fatty acyl donor, but not acyl-CoA.</text>
</comment>
<accession>A0A518D0J0</accession>
<dbReference type="PIRSF" id="PIRSF002465">
    <property type="entry name" value="Phsphlp_syn_PlsX"/>
    <property type="match status" value="1"/>
</dbReference>
<evidence type="ECO:0000256" key="4">
    <source>
        <dbReference type="ARBA" id="ARBA00022679"/>
    </source>
</evidence>
<dbReference type="EMBL" id="CP036290">
    <property type="protein sequence ID" value="QDU85006.1"/>
    <property type="molecule type" value="Genomic_DNA"/>
</dbReference>
<keyword evidence="6 10" id="KW-0594">Phospholipid biosynthesis</keyword>
<comment type="similarity">
    <text evidence="10">Belongs to the PlsX family.</text>
</comment>
<evidence type="ECO:0000256" key="2">
    <source>
        <dbReference type="ARBA" id="ARBA00022490"/>
    </source>
</evidence>
<protein>
    <recommendedName>
        <fullName evidence="8 10">Phosphate acyltransferase</fullName>
        <ecNumber evidence="8 10">2.3.1.274</ecNumber>
    </recommendedName>
    <alternativeName>
        <fullName evidence="10">Acyl-ACP phosphotransacylase</fullName>
    </alternativeName>
    <alternativeName>
        <fullName evidence="10">Acyl-[acyl-carrier-protein]--phosphate acyltransferase</fullName>
    </alternativeName>
    <alternativeName>
        <fullName evidence="10">Phosphate-acyl-ACP acyltransferase</fullName>
    </alternativeName>
</protein>
<keyword evidence="5 10" id="KW-0443">Lipid metabolism</keyword>
<comment type="subcellular location">
    <subcellularLocation>
        <location evidence="10">Cytoplasm</location>
    </subcellularLocation>
    <text evidence="10">Associated with the membrane possibly through PlsY.</text>
</comment>
<dbReference type="GO" id="GO:0008654">
    <property type="term" value="P:phospholipid biosynthetic process"/>
    <property type="evidence" value="ECO:0007669"/>
    <property type="project" value="UniProtKB-KW"/>
</dbReference>